<evidence type="ECO:0000256" key="15">
    <source>
        <dbReference type="PROSITE-ProRule" id="PRU01319"/>
    </source>
</evidence>
<evidence type="ECO:0000256" key="3">
    <source>
        <dbReference type="ARBA" id="ARBA00004065"/>
    </source>
</evidence>
<proteinExistence type="inferred from homology"/>
<feature type="binding site" evidence="14 15">
    <location>
        <position position="40"/>
    </location>
    <ligand>
        <name>a divalent metal cation</name>
        <dbReference type="ChEBI" id="CHEBI:60240"/>
    </ligand>
</feature>
<comment type="similarity">
    <text evidence="5 14 16">Belongs to the RNase HII family.</text>
</comment>
<dbReference type="GO" id="GO:0030145">
    <property type="term" value="F:manganese ion binding"/>
    <property type="evidence" value="ECO:0007669"/>
    <property type="project" value="UniProtKB-UniRule"/>
</dbReference>
<comment type="subcellular location">
    <subcellularLocation>
        <location evidence="4 14">Cytoplasm</location>
    </subcellularLocation>
</comment>
<feature type="binding site" evidence="14 15">
    <location>
        <position position="39"/>
    </location>
    <ligand>
        <name>a divalent metal cation</name>
        <dbReference type="ChEBI" id="CHEBI:60240"/>
    </ligand>
</feature>
<dbReference type="GO" id="GO:0003723">
    <property type="term" value="F:RNA binding"/>
    <property type="evidence" value="ECO:0007669"/>
    <property type="project" value="UniProtKB-UniRule"/>
</dbReference>
<dbReference type="AlphaFoldDB" id="F7NL20"/>
<keyword evidence="10 14" id="KW-0479">Metal-binding</keyword>
<dbReference type="InterPro" id="IPR024567">
    <property type="entry name" value="RNase_HII/HIII_dom"/>
</dbReference>
<comment type="cofactor">
    <cofactor evidence="14 15">
        <name>Mn(2+)</name>
        <dbReference type="ChEBI" id="CHEBI:29035"/>
    </cofactor>
    <cofactor evidence="14 15">
        <name>Mg(2+)</name>
        <dbReference type="ChEBI" id="CHEBI:18420"/>
    </cofactor>
    <text evidence="14 15">Manganese or magnesium. Binds 1 divalent metal ion per monomer in the absence of substrate. May bind a second metal ion after substrate binding.</text>
</comment>
<dbReference type="HAMAP" id="MF_00052_B">
    <property type="entry name" value="RNase_HII_B"/>
    <property type="match status" value="1"/>
</dbReference>
<reference evidence="18 19" key="1">
    <citation type="journal article" date="2011" name="EMBO J.">
        <title>Structural diversity of bacterial flagellar motors.</title>
        <authorList>
            <person name="Chen S."/>
            <person name="Beeby M."/>
            <person name="Murphy G.E."/>
            <person name="Leadbetter J.R."/>
            <person name="Hendrixson D.R."/>
            <person name="Briegel A."/>
            <person name="Li Z."/>
            <person name="Shi J."/>
            <person name="Tocheva E.I."/>
            <person name="Muller A."/>
            <person name="Dobro M.J."/>
            <person name="Jensen G.J."/>
        </authorList>
    </citation>
    <scope>NUCLEOTIDE SEQUENCE [LARGE SCALE GENOMIC DNA]</scope>
    <source>
        <strain evidence="18 19">DSM 6540</strain>
    </source>
</reference>
<dbReference type="GO" id="GO:0005737">
    <property type="term" value="C:cytoplasm"/>
    <property type="evidence" value="ECO:0007669"/>
    <property type="project" value="UniProtKB-SubCell"/>
</dbReference>
<dbReference type="InterPro" id="IPR001352">
    <property type="entry name" value="RNase_HII/HIII"/>
</dbReference>
<evidence type="ECO:0000256" key="12">
    <source>
        <dbReference type="ARBA" id="ARBA00022801"/>
    </source>
</evidence>
<evidence type="ECO:0000256" key="1">
    <source>
        <dbReference type="ARBA" id="ARBA00000077"/>
    </source>
</evidence>
<dbReference type="EMBL" id="AFGF01000126">
    <property type="protein sequence ID" value="EGO63125.1"/>
    <property type="molecule type" value="Genomic_DNA"/>
</dbReference>
<evidence type="ECO:0000256" key="11">
    <source>
        <dbReference type="ARBA" id="ARBA00022759"/>
    </source>
</evidence>
<dbReference type="OrthoDB" id="9803420at2"/>
<comment type="cofactor">
    <cofactor evidence="2">
        <name>Mg(2+)</name>
        <dbReference type="ChEBI" id="CHEBI:18420"/>
    </cofactor>
</comment>
<dbReference type="PANTHER" id="PTHR10954:SF18">
    <property type="entry name" value="RIBONUCLEASE HII"/>
    <property type="match status" value="1"/>
</dbReference>
<name>F7NL20_9FIRM</name>
<keyword evidence="13 14" id="KW-0464">Manganese</keyword>
<feature type="binding site" evidence="14 15">
    <location>
        <position position="131"/>
    </location>
    <ligand>
        <name>a divalent metal cation</name>
        <dbReference type="ChEBI" id="CHEBI:60240"/>
    </ligand>
</feature>
<keyword evidence="19" id="KW-1185">Reference proteome</keyword>
<dbReference type="NCBIfam" id="NF000594">
    <property type="entry name" value="PRK00015.1-1"/>
    <property type="match status" value="1"/>
</dbReference>
<dbReference type="FunFam" id="3.30.420.10:FF:000006">
    <property type="entry name" value="Ribonuclease HII"/>
    <property type="match status" value="1"/>
</dbReference>
<evidence type="ECO:0000256" key="14">
    <source>
        <dbReference type="HAMAP-Rule" id="MF_00052"/>
    </source>
</evidence>
<dbReference type="InterPro" id="IPR022898">
    <property type="entry name" value="RNase_HII"/>
</dbReference>
<dbReference type="NCBIfam" id="NF000595">
    <property type="entry name" value="PRK00015.1-3"/>
    <property type="match status" value="1"/>
</dbReference>
<evidence type="ECO:0000256" key="10">
    <source>
        <dbReference type="ARBA" id="ARBA00022723"/>
    </source>
</evidence>
<dbReference type="GO" id="GO:0004523">
    <property type="term" value="F:RNA-DNA hybrid ribonuclease activity"/>
    <property type="evidence" value="ECO:0007669"/>
    <property type="project" value="UniProtKB-UniRule"/>
</dbReference>
<dbReference type="SUPFAM" id="SSF53098">
    <property type="entry name" value="Ribonuclease H-like"/>
    <property type="match status" value="1"/>
</dbReference>
<evidence type="ECO:0000313" key="18">
    <source>
        <dbReference type="EMBL" id="EGO63125.1"/>
    </source>
</evidence>
<dbReference type="CDD" id="cd07182">
    <property type="entry name" value="RNase_HII_bacteria_HII_like"/>
    <property type="match status" value="1"/>
</dbReference>
<comment type="catalytic activity">
    <reaction evidence="1 14 15 16">
        <text>Endonucleolytic cleavage to 5'-phosphomonoester.</text>
        <dbReference type="EC" id="3.1.26.4"/>
    </reaction>
</comment>
<dbReference type="RefSeq" id="WP_004096800.1">
    <property type="nucleotide sequence ID" value="NZ_AFGF01000126.1"/>
</dbReference>
<gene>
    <name evidence="14 18" type="primary">rnhB</name>
    <name evidence="18" type="ORF">ALO_13962</name>
</gene>
<evidence type="ECO:0000256" key="7">
    <source>
        <dbReference type="ARBA" id="ARBA00019179"/>
    </source>
</evidence>
<dbReference type="GO" id="GO:0032299">
    <property type="term" value="C:ribonuclease H2 complex"/>
    <property type="evidence" value="ECO:0007669"/>
    <property type="project" value="TreeGrafter"/>
</dbReference>
<protein>
    <recommendedName>
        <fullName evidence="7 14">Ribonuclease HII</fullName>
        <shortName evidence="14">RNase HII</shortName>
        <ecNumber evidence="6 14">3.1.26.4</ecNumber>
    </recommendedName>
</protein>
<dbReference type="InterPro" id="IPR036397">
    <property type="entry name" value="RNaseH_sf"/>
</dbReference>
<dbReference type="STRING" id="1009370.ALO_13962"/>
<dbReference type="Pfam" id="PF01351">
    <property type="entry name" value="RNase_HII"/>
    <property type="match status" value="1"/>
</dbReference>
<dbReference type="PROSITE" id="PS51975">
    <property type="entry name" value="RNASE_H_2"/>
    <property type="match status" value="1"/>
</dbReference>
<accession>F7NL20</accession>
<evidence type="ECO:0000259" key="17">
    <source>
        <dbReference type="PROSITE" id="PS51975"/>
    </source>
</evidence>
<evidence type="ECO:0000256" key="9">
    <source>
        <dbReference type="ARBA" id="ARBA00022722"/>
    </source>
</evidence>
<comment type="function">
    <text evidence="3 14 16">Endonuclease that specifically degrades the RNA of RNA-DNA hybrids.</text>
</comment>
<dbReference type="Proteomes" id="UP000003240">
    <property type="component" value="Unassembled WGS sequence"/>
</dbReference>
<dbReference type="EC" id="3.1.26.4" evidence="6 14"/>
<evidence type="ECO:0000256" key="4">
    <source>
        <dbReference type="ARBA" id="ARBA00004496"/>
    </source>
</evidence>
<dbReference type="Gene3D" id="3.30.420.10">
    <property type="entry name" value="Ribonuclease H-like superfamily/Ribonuclease H"/>
    <property type="match status" value="1"/>
</dbReference>
<evidence type="ECO:0000313" key="19">
    <source>
        <dbReference type="Proteomes" id="UP000003240"/>
    </source>
</evidence>
<sequence length="223" mass="24591">MKQKWIETENQNEYNRVMALYNPEKQFSERGYQYIAGIDEAGRGPLAGPLVVAGVILPLEAFLPQLNDSKKLTVNQREKLYDEIYNTAVAVTYAIISVEEIDRMNILQATLQGMSQVAAALEPKVQAVMIDGPRGPQLPVPTQCIVGGDGLSASIAAASIVAKVVRDRLMIQLDQEFPAYGFAQHKGYGTKQHMSAIEHFGACPIHRRSFEPIKSKFSKEGAL</sequence>
<organism evidence="18 19">
    <name type="scientific">Acetonema longum DSM 6540</name>
    <dbReference type="NCBI Taxonomy" id="1009370"/>
    <lineage>
        <taxon>Bacteria</taxon>
        <taxon>Bacillati</taxon>
        <taxon>Bacillota</taxon>
        <taxon>Negativicutes</taxon>
        <taxon>Acetonemataceae</taxon>
        <taxon>Acetonema</taxon>
    </lineage>
</organism>
<keyword evidence="11 14" id="KW-0255">Endonuclease</keyword>
<keyword evidence="8 14" id="KW-0963">Cytoplasm</keyword>
<evidence type="ECO:0000256" key="5">
    <source>
        <dbReference type="ARBA" id="ARBA00007383"/>
    </source>
</evidence>
<feature type="domain" description="RNase H type-2" evidence="17">
    <location>
        <begin position="33"/>
        <end position="222"/>
    </location>
</feature>
<evidence type="ECO:0000256" key="16">
    <source>
        <dbReference type="RuleBase" id="RU003515"/>
    </source>
</evidence>
<evidence type="ECO:0000256" key="8">
    <source>
        <dbReference type="ARBA" id="ARBA00022490"/>
    </source>
</evidence>
<keyword evidence="9 14" id="KW-0540">Nuclease</keyword>
<comment type="caution">
    <text evidence="18">The sequence shown here is derived from an EMBL/GenBank/DDBJ whole genome shotgun (WGS) entry which is preliminary data.</text>
</comment>
<keyword evidence="12 14" id="KW-0378">Hydrolase</keyword>
<evidence type="ECO:0000256" key="13">
    <source>
        <dbReference type="ARBA" id="ARBA00023211"/>
    </source>
</evidence>
<dbReference type="GO" id="GO:0043137">
    <property type="term" value="P:DNA replication, removal of RNA primer"/>
    <property type="evidence" value="ECO:0007669"/>
    <property type="project" value="TreeGrafter"/>
</dbReference>
<dbReference type="InterPro" id="IPR012337">
    <property type="entry name" value="RNaseH-like_sf"/>
</dbReference>
<dbReference type="PANTHER" id="PTHR10954">
    <property type="entry name" value="RIBONUCLEASE H2 SUBUNIT A"/>
    <property type="match status" value="1"/>
</dbReference>
<dbReference type="eggNOG" id="COG0164">
    <property type="taxonomic scope" value="Bacteria"/>
</dbReference>
<evidence type="ECO:0000256" key="6">
    <source>
        <dbReference type="ARBA" id="ARBA00012180"/>
    </source>
</evidence>
<evidence type="ECO:0000256" key="2">
    <source>
        <dbReference type="ARBA" id="ARBA00001946"/>
    </source>
</evidence>
<dbReference type="GO" id="GO:0006298">
    <property type="term" value="P:mismatch repair"/>
    <property type="evidence" value="ECO:0007669"/>
    <property type="project" value="TreeGrafter"/>
</dbReference>